<proteinExistence type="predicted"/>
<reference evidence="2 3" key="1">
    <citation type="submission" date="2018-07" db="EMBL/GenBank/DDBJ databases">
        <title>New species, Clostridium PI-S10-A1B.</title>
        <authorList>
            <person name="Krishna G."/>
            <person name="Summeta K."/>
            <person name="Shikha S."/>
            <person name="Prabhu P.B."/>
            <person name="Suresh K."/>
        </authorList>
    </citation>
    <scope>NUCLEOTIDE SEQUENCE [LARGE SCALE GENOMIC DNA]</scope>
    <source>
        <strain evidence="2 3">PI-S10-A1B</strain>
    </source>
</reference>
<dbReference type="Pfam" id="PF05130">
    <property type="entry name" value="FlgN"/>
    <property type="match status" value="1"/>
</dbReference>
<accession>A0A3E2NH97</accession>
<dbReference type="InterPro" id="IPR036679">
    <property type="entry name" value="FlgN-like_sf"/>
</dbReference>
<keyword evidence="1" id="KW-1005">Bacterial flagellum biogenesis</keyword>
<keyword evidence="2" id="KW-0966">Cell projection</keyword>
<dbReference type="SUPFAM" id="SSF140566">
    <property type="entry name" value="FlgN-like"/>
    <property type="match status" value="1"/>
</dbReference>
<evidence type="ECO:0000256" key="1">
    <source>
        <dbReference type="ARBA" id="ARBA00022795"/>
    </source>
</evidence>
<protein>
    <submittedName>
        <fullName evidence="2">Flagellar protein FlgN</fullName>
    </submittedName>
</protein>
<comment type="caution">
    <text evidence="2">The sequence shown here is derived from an EMBL/GenBank/DDBJ whole genome shotgun (WGS) entry which is preliminary data.</text>
</comment>
<organism evidence="2 3">
    <name type="scientific">Lacrimispora amygdalina</name>
    <dbReference type="NCBI Taxonomy" id="253257"/>
    <lineage>
        <taxon>Bacteria</taxon>
        <taxon>Bacillati</taxon>
        <taxon>Bacillota</taxon>
        <taxon>Clostridia</taxon>
        <taxon>Lachnospirales</taxon>
        <taxon>Lachnospiraceae</taxon>
        <taxon>Lacrimispora</taxon>
    </lineage>
</organism>
<dbReference type="GO" id="GO:0044780">
    <property type="term" value="P:bacterial-type flagellum assembly"/>
    <property type="evidence" value="ECO:0007669"/>
    <property type="project" value="InterPro"/>
</dbReference>
<dbReference type="EMBL" id="QOHO01000012">
    <property type="protein sequence ID" value="RFZ80392.1"/>
    <property type="molecule type" value="Genomic_DNA"/>
</dbReference>
<name>A0A3E2NH97_9FIRM</name>
<dbReference type="Gene3D" id="1.20.58.300">
    <property type="entry name" value="FlgN-like"/>
    <property type="match status" value="1"/>
</dbReference>
<dbReference type="AlphaFoldDB" id="A0A3E2NH97"/>
<gene>
    <name evidence="2" type="ORF">DS742_03845</name>
</gene>
<evidence type="ECO:0000313" key="3">
    <source>
        <dbReference type="Proteomes" id="UP000260680"/>
    </source>
</evidence>
<evidence type="ECO:0000313" key="2">
    <source>
        <dbReference type="EMBL" id="RFZ80392.1"/>
    </source>
</evidence>
<dbReference type="OrthoDB" id="1907866at2"/>
<keyword evidence="2" id="KW-0969">Cilium</keyword>
<dbReference type="InterPro" id="IPR007809">
    <property type="entry name" value="FlgN-like"/>
</dbReference>
<dbReference type="Proteomes" id="UP000260680">
    <property type="component" value="Unassembled WGS sequence"/>
</dbReference>
<keyword evidence="2" id="KW-0282">Flagellum</keyword>
<sequence length="158" mass="18430">MPIRSQRRFSGTKEQIAMNEFTAVVEDLVELFEELIEIEQIKIEAVKKNMVSYVEDCMNREQAAVLKLRGLEKKRETCQKNMGFEGYTFKQILENTTGEEHSRLQMLFDTLSHHVSLFQDTNESARAMLEISLHNINKAILRTHQNNAKDKKNWEGLI</sequence>